<dbReference type="GO" id="GO:0008168">
    <property type="term" value="F:methyltransferase activity"/>
    <property type="evidence" value="ECO:0007669"/>
    <property type="project" value="UniProtKB-KW"/>
</dbReference>
<feature type="domain" description="Methyltransferase" evidence="1">
    <location>
        <begin position="61"/>
        <end position="154"/>
    </location>
</feature>
<keyword evidence="2" id="KW-0489">Methyltransferase</keyword>
<organism evidence="2 3">
    <name type="scientific">Halarcobacter ebronensis</name>
    <dbReference type="NCBI Taxonomy" id="1462615"/>
    <lineage>
        <taxon>Bacteria</taxon>
        <taxon>Pseudomonadati</taxon>
        <taxon>Campylobacterota</taxon>
        <taxon>Epsilonproteobacteria</taxon>
        <taxon>Campylobacterales</taxon>
        <taxon>Arcobacteraceae</taxon>
        <taxon>Halarcobacter</taxon>
    </lineage>
</organism>
<evidence type="ECO:0000313" key="3">
    <source>
        <dbReference type="Proteomes" id="UP000289758"/>
    </source>
</evidence>
<dbReference type="Pfam" id="PF13847">
    <property type="entry name" value="Methyltransf_31"/>
    <property type="match status" value="1"/>
</dbReference>
<evidence type="ECO:0000313" key="2">
    <source>
        <dbReference type="EMBL" id="RXK02432.1"/>
    </source>
</evidence>
<dbReference type="Gene3D" id="3.40.50.150">
    <property type="entry name" value="Vaccinia Virus protein VP39"/>
    <property type="match status" value="1"/>
</dbReference>
<dbReference type="InterPro" id="IPR025714">
    <property type="entry name" value="Methyltranfer_dom"/>
</dbReference>
<dbReference type="InterPro" id="IPR029063">
    <property type="entry name" value="SAM-dependent_MTases_sf"/>
</dbReference>
<comment type="caution">
    <text evidence="2">The sequence shown here is derived from an EMBL/GenBank/DDBJ whole genome shotgun (WGS) entry which is preliminary data.</text>
</comment>
<dbReference type="EMBL" id="PDKK01000016">
    <property type="protein sequence ID" value="RXK02432.1"/>
    <property type="molecule type" value="Genomic_DNA"/>
</dbReference>
<gene>
    <name evidence="2" type="ORF">CRV07_13830</name>
</gene>
<keyword evidence="2" id="KW-0808">Transferase</keyword>
<dbReference type="AlphaFoldDB" id="A0A4Q1APM9"/>
<sequence>MLFYEDIDFNELYKIQKEITSFKAKKSKDWDKKAQSMNEKVHKSIYNDKFLELINLDGISTVLDVGCGVGNLSLKFAEKVDKVYALDYSDAMLELLKENMNNKNITNIELIKNSWFDPWDEVPNADLVVASRSLEVKNMQKALAKLDEKANKKVVISYRVGGYFIPEEILRVLNREIIQKPDYIYLVNILFQMGINASVSFIKSEGQNKFYSSKEKFIESVSWSLDGISDEERERLEKYFDSTDLTKKEDYNLWAIISWEKEL</sequence>
<dbReference type="PANTHER" id="PTHR43667">
    <property type="entry name" value="CYCLOPROPANE-FATTY-ACYL-PHOSPHOLIPID SYNTHASE"/>
    <property type="match status" value="1"/>
</dbReference>
<dbReference type="CDD" id="cd02440">
    <property type="entry name" value="AdoMet_MTases"/>
    <property type="match status" value="1"/>
</dbReference>
<dbReference type="GO" id="GO:0032259">
    <property type="term" value="P:methylation"/>
    <property type="evidence" value="ECO:0007669"/>
    <property type="project" value="UniProtKB-KW"/>
</dbReference>
<dbReference type="Proteomes" id="UP000289758">
    <property type="component" value="Unassembled WGS sequence"/>
</dbReference>
<name>A0A4Q1APM9_9BACT</name>
<keyword evidence="3" id="KW-1185">Reference proteome</keyword>
<accession>A0A4Q1APM9</accession>
<reference evidence="2 3" key="1">
    <citation type="submission" date="2017-10" db="EMBL/GenBank/DDBJ databases">
        <title>Genomics of the genus Arcobacter.</title>
        <authorList>
            <person name="Perez-Cataluna A."/>
            <person name="Figueras M.J."/>
        </authorList>
    </citation>
    <scope>NUCLEOTIDE SEQUENCE [LARGE SCALE GENOMIC DNA]</scope>
    <source>
        <strain evidence="2 3">CECT 8441</strain>
    </source>
</reference>
<dbReference type="SUPFAM" id="SSF53335">
    <property type="entry name" value="S-adenosyl-L-methionine-dependent methyltransferases"/>
    <property type="match status" value="1"/>
</dbReference>
<protein>
    <submittedName>
        <fullName evidence="2">SAM-dependent methyltransferase</fullName>
    </submittedName>
</protein>
<dbReference type="PANTHER" id="PTHR43667:SF2">
    <property type="entry name" value="FATTY ACID C-METHYL TRANSFERASE"/>
    <property type="match status" value="1"/>
</dbReference>
<proteinExistence type="predicted"/>
<evidence type="ECO:0000259" key="1">
    <source>
        <dbReference type="Pfam" id="PF13847"/>
    </source>
</evidence>
<dbReference type="InterPro" id="IPR050723">
    <property type="entry name" value="CFA/CMAS"/>
</dbReference>